<reference evidence="1 2" key="1">
    <citation type="submission" date="2024-06" db="EMBL/GenBank/DDBJ databases">
        <title>The Natural Products Discovery Center: Release of the First 8490 Sequenced Strains for Exploring Actinobacteria Biosynthetic Diversity.</title>
        <authorList>
            <person name="Kalkreuter E."/>
            <person name="Kautsar S.A."/>
            <person name="Yang D."/>
            <person name="Bader C.D."/>
            <person name="Teijaro C.N."/>
            <person name="Fluegel L."/>
            <person name="Davis C.M."/>
            <person name="Simpson J.R."/>
            <person name="Lauterbach L."/>
            <person name="Steele A.D."/>
            <person name="Gui C."/>
            <person name="Meng S."/>
            <person name="Li G."/>
            <person name="Viehrig K."/>
            <person name="Ye F."/>
            <person name="Su P."/>
            <person name="Kiefer A.F."/>
            <person name="Nichols A."/>
            <person name="Cepeda A.J."/>
            <person name="Yan W."/>
            <person name="Fan B."/>
            <person name="Jiang Y."/>
            <person name="Adhikari A."/>
            <person name="Zheng C.-J."/>
            <person name="Schuster L."/>
            <person name="Cowan T.M."/>
            <person name="Smanski M.J."/>
            <person name="Chevrette M.G."/>
            <person name="De Carvalho L.P.S."/>
            <person name="Shen B."/>
        </authorList>
    </citation>
    <scope>NUCLEOTIDE SEQUENCE [LARGE SCALE GENOMIC DNA]</scope>
    <source>
        <strain evidence="1 2">NPDC001166</strain>
    </source>
</reference>
<comment type="caution">
    <text evidence="1">The sequence shown here is derived from an EMBL/GenBank/DDBJ whole genome shotgun (WGS) entry which is preliminary data.</text>
</comment>
<accession>A0ABV1UDM5</accession>
<dbReference type="RefSeq" id="WP_352064561.1">
    <property type="nucleotide sequence ID" value="NZ_JBEPAZ010000027.1"/>
</dbReference>
<sequence>MGGVGRAVVKIYHGRHTDHRDAMWRIAQEEPDKERPKAPNQAATVTGSLSGFERPLSEHEIITFRA</sequence>
<organism evidence="1 2">
    <name type="scientific">Streptomyces sp. 900105245</name>
    <dbReference type="NCBI Taxonomy" id="3154379"/>
    <lineage>
        <taxon>Bacteria</taxon>
        <taxon>Bacillati</taxon>
        <taxon>Actinomycetota</taxon>
        <taxon>Actinomycetes</taxon>
        <taxon>Kitasatosporales</taxon>
        <taxon>Streptomycetaceae</taxon>
        <taxon>Streptomyces</taxon>
    </lineage>
</organism>
<proteinExistence type="predicted"/>
<name>A0ABV1UDM5_9ACTN</name>
<keyword evidence="2" id="KW-1185">Reference proteome</keyword>
<evidence type="ECO:0000313" key="1">
    <source>
        <dbReference type="EMBL" id="MER6431312.1"/>
    </source>
</evidence>
<dbReference type="EMBL" id="JBEPAZ010000027">
    <property type="protein sequence ID" value="MER6431312.1"/>
    <property type="molecule type" value="Genomic_DNA"/>
</dbReference>
<dbReference type="Proteomes" id="UP001470023">
    <property type="component" value="Unassembled WGS sequence"/>
</dbReference>
<gene>
    <name evidence="1" type="ORF">ABT272_26810</name>
</gene>
<protein>
    <submittedName>
        <fullName evidence="1">Uncharacterized protein</fullName>
    </submittedName>
</protein>
<evidence type="ECO:0000313" key="2">
    <source>
        <dbReference type="Proteomes" id="UP001470023"/>
    </source>
</evidence>